<dbReference type="AlphaFoldDB" id="A0A3M7SFZ1"/>
<organism evidence="1 2">
    <name type="scientific">Brachionus plicatilis</name>
    <name type="common">Marine rotifer</name>
    <name type="synonym">Brachionus muelleri</name>
    <dbReference type="NCBI Taxonomy" id="10195"/>
    <lineage>
        <taxon>Eukaryota</taxon>
        <taxon>Metazoa</taxon>
        <taxon>Spiralia</taxon>
        <taxon>Gnathifera</taxon>
        <taxon>Rotifera</taxon>
        <taxon>Eurotatoria</taxon>
        <taxon>Monogononta</taxon>
        <taxon>Pseudotrocha</taxon>
        <taxon>Ploima</taxon>
        <taxon>Brachionidae</taxon>
        <taxon>Brachionus</taxon>
    </lineage>
</organism>
<dbReference type="Proteomes" id="UP000276133">
    <property type="component" value="Unassembled WGS sequence"/>
</dbReference>
<dbReference type="EMBL" id="REGN01001418">
    <property type="protein sequence ID" value="RNA34774.1"/>
    <property type="molecule type" value="Genomic_DNA"/>
</dbReference>
<comment type="caution">
    <text evidence="1">The sequence shown here is derived from an EMBL/GenBank/DDBJ whole genome shotgun (WGS) entry which is preliminary data.</text>
</comment>
<accession>A0A3M7SFZ1</accession>
<reference evidence="1 2" key="1">
    <citation type="journal article" date="2018" name="Sci. Rep.">
        <title>Genomic signatures of local adaptation to the degree of environmental predictability in rotifers.</title>
        <authorList>
            <person name="Franch-Gras L."/>
            <person name="Hahn C."/>
            <person name="Garcia-Roger E.M."/>
            <person name="Carmona M.J."/>
            <person name="Serra M."/>
            <person name="Gomez A."/>
        </authorList>
    </citation>
    <scope>NUCLEOTIDE SEQUENCE [LARGE SCALE GENOMIC DNA]</scope>
    <source>
        <strain evidence="1">HYR1</strain>
    </source>
</reference>
<evidence type="ECO:0000313" key="2">
    <source>
        <dbReference type="Proteomes" id="UP000276133"/>
    </source>
</evidence>
<keyword evidence="2" id="KW-1185">Reference proteome</keyword>
<evidence type="ECO:0000313" key="1">
    <source>
        <dbReference type="EMBL" id="RNA34774.1"/>
    </source>
</evidence>
<name>A0A3M7SFZ1_BRAPC</name>
<protein>
    <submittedName>
        <fullName evidence="1">Uncharacterized protein</fullName>
    </submittedName>
</protein>
<sequence>MSLKLPAITWNYNQIKSNYRIHSNFYLNRQKLAQTEQLDLLNNLNNVFRLVVSENRYSQCKLLKN</sequence>
<gene>
    <name evidence="1" type="ORF">BpHYR1_045516</name>
</gene>
<proteinExistence type="predicted"/>